<keyword evidence="3" id="KW-1185">Reference proteome</keyword>
<feature type="transmembrane region" description="Helical" evidence="1">
    <location>
        <begin position="21"/>
        <end position="41"/>
    </location>
</feature>
<evidence type="ECO:0000313" key="3">
    <source>
        <dbReference type="Proteomes" id="UP000295722"/>
    </source>
</evidence>
<evidence type="ECO:0000313" key="2">
    <source>
        <dbReference type="EMBL" id="TDG22930.1"/>
    </source>
</evidence>
<organism evidence="2 3">
    <name type="scientific">Paraburkholderia silviterrae</name>
    <dbReference type="NCBI Taxonomy" id="2528715"/>
    <lineage>
        <taxon>Bacteria</taxon>
        <taxon>Pseudomonadati</taxon>
        <taxon>Pseudomonadota</taxon>
        <taxon>Betaproteobacteria</taxon>
        <taxon>Burkholderiales</taxon>
        <taxon>Burkholderiaceae</taxon>
        <taxon>Paraburkholderia</taxon>
    </lineage>
</organism>
<feature type="transmembrane region" description="Helical" evidence="1">
    <location>
        <begin position="61"/>
        <end position="82"/>
    </location>
</feature>
<evidence type="ECO:0000256" key="1">
    <source>
        <dbReference type="SAM" id="Phobius"/>
    </source>
</evidence>
<dbReference type="AlphaFoldDB" id="A0A4R5M8V3"/>
<dbReference type="OrthoDB" id="9006712at2"/>
<comment type="caution">
    <text evidence="2">The sequence shown here is derived from an EMBL/GenBank/DDBJ whole genome shotgun (WGS) entry which is preliminary data.</text>
</comment>
<feature type="transmembrane region" description="Helical" evidence="1">
    <location>
        <begin position="218"/>
        <end position="246"/>
    </location>
</feature>
<keyword evidence="1" id="KW-0472">Membrane</keyword>
<feature type="transmembrane region" description="Helical" evidence="1">
    <location>
        <begin position="179"/>
        <end position="206"/>
    </location>
</feature>
<evidence type="ECO:0008006" key="4">
    <source>
        <dbReference type="Google" id="ProtNLM"/>
    </source>
</evidence>
<gene>
    <name evidence="2" type="ORF">EYW47_17185</name>
</gene>
<sequence>MQQMTFMECVKCAWKSAGEALTRMPALVLGTFVAYAVLGWLGLAGRPVPGEGEMPSAGLVLAANLASILNALVYIWFTLKIYRFVLLEERTTPLMAAGAKPLARIVGLGLVMMLALVGIAAALWLVLRPRHEGGVAFLSLIVGVIWVFIGVRLSLLYPSLAIGGRFALGAAWRDSRGHFWSLLGVSCVAALPLLVCGVLALLGLGIAGVTPETVQTPAWFTALAIGQSVVNIAFAMLTSTALAWLYRRYANELASGGDAQTARSL</sequence>
<name>A0A4R5M8V3_9BURK</name>
<protein>
    <recommendedName>
        <fullName evidence="4">Glycerophosphoryl diester phosphodiesterase membrane domain-containing protein</fullName>
    </recommendedName>
</protein>
<reference evidence="2 3" key="1">
    <citation type="submission" date="2019-03" db="EMBL/GenBank/DDBJ databases">
        <title>Paraburkholderia sp. 4M-K11, isolated from subtropical forest soil.</title>
        <authorList>
            <person name="Gao Z.-H."/>
            <person name="Qiu L.-H."/>
        </authorList>
    </citation>
    <scope>NUCLEOTIDE SEQUENCE [LARGE SCALE GENOMIC DNA]</scope>
    <source>
        <strain evidence="2 3">4M-K11</strain>
    </source>
</reference>
<keyword evidence="1" id="KW-1133">Transmembrane helix</keyword>
<dbReference type="EMBL" id="SMRP01000007">
    <property type="protein sequence ID" value="TDG22930.1"/>
    <property type="molecule type" value="Genomic_DNA"/>
</dbReference>
<dbReference type="RefSeq" id="WP_133196024.1">
    <property type="nucleotide sequence ID" value="NZ_JBHUCW010000011.1"/>
</dbReference>
<feature type="transmembrane region" description="Helical" evidence="1">
    <location>
        <begin position="102"/>
        <end position="127"/>
    </location>
</feature>
<feature type="transmembrane region" description="Helical" evidence="1">
    <location>
        <begin position="133"/>
        <end position="158"/>
    </location>
</feature>
<proteinExistence type="predicted"/>
<keyword evidence="1" id="KW-0812">Transmembrane</keyword>
<accession>A0A4R5M8V3</accession>
<dbReference type="Proteomes" id="UP000295722">
    <property type="component" value="Unassembled WGS sequence"/>
</dbReference>